<dbReference type="GO" id="GO:0005524">
    <property type="term" value="F:ATP binding"/>
    <property type="evidence" value="ECO:0007669"/>
    <property type="project" value="InterPro"/>
</dbReference>
<accession>W7TNN3</accession>
<evidence type="ECO:0000313" key="9">
    <source>
        <dbReference type="Proteomes" id="UP000019335"/>
    </source>
</evidence>
<evidence type="ECO:0000256" key="6">
    <source>
        <dbReference type="SAM" id="Phobius"/>
    </source>
</evidence>
<sequence>MSLLSSRSLRWPVSSRALVFCLVLIFWADTIAYVLPLLRTLGTSTRSPPQKARLNMATPIHRPQKIALRSCFGSGYPPRSPRIPTLPTSAPRASIRRFSSMLASSFIPAFLRRRGGTTANPPPAIRPSTSPPPSSPPSLDASRQPTTPHDLQWAAFAGPSDSPTRLRKRDLAIGGVLSVLATVAAVSVPLGYGGVVNVLLLPAETPLLERKMAFTKALRLLACIYSAEPFLTWVYIRHMTGLFSKGVLNLKNAVFTRLLEQDVAFFDRAGPGEITSYLSQDISGLKDILYGNLQRDRGLRALLEAVVGTILLFKLQPRLGLVFSLVIPTVATITAQLGRRLTRTILLEGRALAAENGCAIEVVRNIREVKSFAAEGKETARYFSRLWRTQTLSAQAGRNRGLMESCSRFAIYFSIFTVSMLGGSLVQRGEMGAASLVAFIGYCFR</sequence>
<feature type="compositionally biased region" description="Pro residues" evidence="5">
    <location>
        <begin position="120"/>
        <end position="136"/>
    </location>
</feature>
<feature type="transmembrane region" description="Helical" evidence="6">
    <location>
        <begin position="17"/>
        <end position="38"/>
    </location>
</feature>
<dbReference type="InterPro" id="IPR011527">
    <property type="entry name" value="ABC1_TM_dom"/>
</dbReference>
<dbReference type="InterPro" id="IPR039421">
    <property type="entry name" value="Type_1_exporter"/>
</dbReference>
<dbReference type="PROSITE" id="PS50929">
    <property type="entry name" value="ABC_TM1F"/>
    <property type="match status" value="1"/>
</dbReference>
<evidence type="ECO:0000256" key="1">
    <source>
        <dbReference type="ARBA" id="ARBA00004141"/>
    </source>
</evidence>
<dbReference type="Proteomes" id="UP000019335">
    <property type="component" value="Unassembled WGS sequence"/>
</dbReference>
<keyword evidence="9" id="KW-1185">Reference proteome</keyword>
<dbReference type="AlphaFoldDB" id="W7TNN3"/>
<dbReference type="Pfam" id="PF00664">
    <property type="entry name" value="ABC_membrane"/>
    <property type="match status" value="1"/>
</dbReference>
<dbReference type="PANTHER" id="PTHR43394">
    <property type="entry name" value="ATP-DEPENDENT PERMEASE MDL1, MITOCHONDRIAL"/>
    <property type="match status" value="1"/>
</dbReference>
<gene>
    <name evidence="8" type="ORF">Naga_100670g3</name>
</gene>
<dbReference type="SUPFAM" id="SSF90123">
    <property type="entry name" value="ABC transporter transmembrane region"/>
    <property type="match status" value="1"/>
</dbReference>
<dbReference type="Gene3D" id="1.20.1560.10">
    <property type="entry name" value="ABC transporter type 1, transmembrane domain"/>
    <property type="match status" value="1"/>
</dbReference>
<dbReference type="GO" id="GO:0015421">
    <property type="term" value="F:ABC-type oligopeptide transporter activity"/>
    <property type="evidence" value="ECO:0007669"/>
    <property type="project" value="TreeGrafter"/>
</dbReference>
<reference evidence="8 9" key="1">
    <citation type="journal article" date="2014" name="Mol. Plant">
        <title>Chromosome Scale Genome Assembly and Transcriptome Profiling of Nannochloropsis gaditana in Nitrogen Depletion.</title>
        <authorList>
            <person name="Corteggiani Carpinelli E."/>
            <person name="Telatin A."/>
            <person name="Vitulo N."/>
            <person name="Forcato C."/>
            <person name="D'Angelo M."/>
            <person name="Schiavon R."/>
            <person name="Vezzi A."/>
            <person name="Giacometti G.M."/>
            <person name="Morosinotto T."/>
            <person name="Valle G."/>
        </authorList>
    </citation>
    <scope>NUCLEOTIDE SEQUENCE [LARGE SCALE GENOMIC DNA]</scope>
    <source>
        <strain evidence="8 9">B-31</strain>
    </source>
</reference>
<protein>
    <submittedName>
        <fullName evidence="8">Abc transporter b family member 28</fullName>
    </submittedName>
</protein>
<evidence type="ECO:0000256" key="3">
    <source>
        <dbReference type="ARBA" id="ARBA00022989"/>
    </source>
</evidence>
<name>W7TNN3_9STRA</name>
<proteinExistence type="predicted"/>
<feature type="transmembrane region" description="Helical" evidence="6">
    <location>
        <begin position="171"/>
        <end position="192"/>
    </location>
</feature>
<feature type="region of interest" description="Disordered" evidence="5">
    <location>
        <begin position="117"/>
        <end position="146"/>
    </location>
</feature>
<dbReference type="InterPro" id="IPR036640">
    <property type="entry name" value="ABC1_TM_sf"/>
</dbReference>
<evidence type="ECO:0000313" key="8">
    <source>
        <dbReference type="EMBL" id="EWM21991.1"/>
    </source>
</evidence>
<comment type="caution">
    <text evidence="8">The sequence shown here is derived from an EMBL/GenBank/DDBJ whole genome shotgun (WGS) entry which is preliminary data.</text>
</comment>
<comment type="subcellular location">
    <subcellularLocation>
        <location evidence="1">Membrane</location>
        <topology evidence="1">Multi-pass membrane protein</topology>
    </subcellularLocation>
</comment>
<keyword evidence="3 6" id="KW-1133">Transmembrane helix</keyword>
<keyword evidence="4 6" id="KW-0472">Membrane</keyword>
<evidence type="ECO:0000256" key="5">
    <source>
        <dbReference type="SAM" id="MobiDB-lite"/>
    </source>
</evidence>
<dbReference type="GO" id="GO:0090374">
    <property type="term" value="P:oligopeptide export from mitochondrion"/>
    <property type="evidence" value="ECO:0007669"/>
    <property type="project" value="TreeGrafter"/>
</dbReference>
<dbReference type="PANTHER" id="PTHR43394:SF7">
    <property type="entry name" value="ABC TRANSPORTER B FAMILY MEMBER 28"/>
    <property type="match status" value="1"/>
</dbReference>
<keyword evidence="2 6" id="KW-0812">Transmembrane</keyword>
<evidence type="ECO:0000256" key="4">
    <source>
        <dbReference type="ARBA" id="ARBA00023136"/>
    </source>
</evidence>
<evidence type="ECO:0000256" key="2">
    <source>
        <dbReference type="ARBA" id="ARBA00022692"/>
    </source>
</evidence>
<organism evidence="8 9">
    <name type="scientific">Nannochloropsis gaditana</name>
    <dbReference type="NCBI Taxonomy" id="72520"/>
    <lineage>
        <taxon>Eukaryota</taxon>
        <taxon>Sar</taxon>
        <taxon>Stramenopiles</taxon>
        <taxon>Ochrophyta</taxon>
        <taxon>Eustigmatophyceae</taxon>
        <taxon>Eustigmatales</taxon>
        <taxon>Monodopsidaceae</taxon>
        <taxon>Nannochloropsis</taxon>
    </lineage>
</organism>
<dbReference type="GO" id="GO:0005743">
    <property type="term" value="C:mitochondrial inner membrane"/>
    <property type="evidence" value="ECO:0007669"/>
    <property type="project" value="TreeGrafter"/>
</dbReference>
<dbReference type="EMBL" id="AZIL01002308">
    <property type="protein sequence ID" value="EWM21991.1"/>
    <property type="molecule type" value="Genomic_DNA"/>
</dbReference>
<dbReference type="OrthoDB" id="6500128at2759"/>
<evidence type="ECO:0000259" key="7">
    <source>
        <dbReference type="PROSITE" id="PS50929"/>
    </source>
</evidence>
<feature type="domain" description="ABC transmembrane type-1" evidence="7">
    <location>
        <begin position="172"/>
        <end position="445"/>
    </location>
</feature>